<dbReference type="AlphaFoldDB" id="A0AAV0AX52"/>
<name>A0AAV0AX52_PHAPC</name>
<feature type="compositionally biased region" description="Polar residues" evidence="1">
    <location>
        <begin position="16"/>
        <end position="75"/>
    </location>
</feature>
<dbReference type="EMBL" id="CALTRL010001859">
    <property type="protein sequence ID" value="CAH7673956.1"/>
    <property type="molecule type" value="Genomic_DNA"/>
</dbReference>
<accession>A0AAV0AX52</accession>
<feature type="compositionally biased region" description="Low complexity" evidence="1">
    <location>
        <begin position="357"/>
        <end position="368"/>
    </location>
</feature>
<feature type="compositionally biased region" description="Low complexity" evidence="1">
    <location>
        <begin position="340"/>
        <end position="350"/>
    </location>
</feature>
<evidence type="ECO:0000256" key="1">
    <source>
        <dbReference type="SAM" id="MobiDB-lite"/>
    </source>
</evidence>
<proteinExistence type="predicted"/>
<gene>
    <name evidence="2" type="ORF">PPACK8108_LOCUS8851</name>
</gene>
<reference evidence="2" key="1">
    <citation type="submission" date="2022-06" db="EMBL/GenBank/DDBJ databases">
        <authorList>
            <consortium name="SYNGENTA / RWTH Aachen University"/>
        </authorList>
    </citation>
    <scope>NUCLEOTIDE SEQUENCE</scope>
</reference>
<evidence type="ECO:0000313" key="3">
    <source>
        <dbReference type="Proteomes" id="UP001153365"/>
    </source>
</evidence>
<feature type="region of interest" description="Disordered" evidence="1">
    <location>
        <begin position="143"/>
        <end position="193"/>
    </location>
</feature>
<feature type="compositionally biased region" description="Polar residues" evidence="1">
    <location>
        <begin position="325"/>
        <end position="339"/>
    </location>
</feature>
<sequence>MYLTSSNQAQERHMHSLNQQRQAPHDINMNSPRRPPSQQRTNHVRNFSSTTQGPYSSSLGHFPTPGSSDMPSQSFPGAPNSIIPPSLPDPKSMVFLQKPPQPQNFTNNQAGYPVGVGGPNYAQKINPPNNASGLLGTLNPSLVQQHPEHKNDGSLTSNSYDNLNMPSQHPEKQQNPSQMVNQRFSPLRPTAGSFEKPQLGQADVATNSAFCKVASSKPQSLVQEQQLNSASQKFFNVQPPSLPHSQNNVNPNSNQNLSQNSAQHVQMSSHTFQPGQAPLSDAAKARPASYSMQGAQNFKFPGNPGGVQPTIPMPQADQNQFNQFPRYQPAHSSSHLMSTNLNQPNNSLNNGRPLPPQQQQQYIPGLPLTNNSPRLQHIGEQNSPS</sequence>
<organism evidence="2 3">
    <name type="scientific">Phakopsora pachyrhizi</name>
    <name type="common">Asian soybean rust disease fungus</name>
    <dbReference type="NCBI Taxonomy" id="170000"/>
    <lineage>
        <taxon>Eukaryota</taxon>
        <taxon>Fungi</taxon>
        <taxon>Dikarya</taxon>
        <taxon>Basidiomycota</taxon>
        <taxon>Pucciniomycotina</taxon>
        <taxon>Pucciniomycetes</taxon>
        <taxon>Pucciniales</taxon>
        <taxon>Phakopsoraceae</taxon>
        <taxon>Phakopsora</taxon>
    </lineage>
</organism>
<feature type="region of interest" description="Disordered" evidence="1">
    <location>
        <begin position="1"/>
        <end position="92"/>
    </location>
</feature>
<feature type="region of interest" description="Disordered" evidence="1">
    <location>
        <begin position="325"/>
        <end position="385"/>
    </location>
</feature>
<protein>
    <submittedName>
        <fullName evidence="2">Expressed protein</fullName>
    </submittedName>
</protein>
<feature type="compositionally biased region" description="Polar residues" evidence="1">
    <location>
        <begin position="369"/>
        <end position="385"/>
    </location>
</feature>
<feature type="compositionally biased region" description="Polar residues" evidence="1">
    <location>
        <begin position="153"/>
        <end position="184"/>
    </location>
</feature>
<keyword evidence="3" id="KW-1185">Reference proteome</keyword>
<comment type="caution">
    <text evidence="2">The sequence shown here is derived from an EMBL/GenBank/DDBJ whole genome shotgun (WGS) entry which is preliminary data.</text>
</comment>
<evidence type="ECO:0000313" key="2">
    <source>
        <dbReference type="EMBL" id="CAH7673956.1"/>
    </source>
</evidence>
<dbReference type="Proteomes" id="UP001153365">
    <property type="component" value="Unassembled WGS sequence"/>
</dbReference>